<organism evidence="2 3">
    <name type="scientific">Pyrococcus kukulkanii</name>
    <dbReference type="NCBI Taxonomy" id="1609559"/>
    <lineage>
        <taxon>Archaea</taxon>
        <taxon>Methanobacteriati</taxon>
        <taxon>Methanobacteriota</taxon>
        <taxon>Thermococci</taxon>
        <taxon>Thermococcales</taxon>
        <taxon>Thermococcaceae</taxon>
        <taxon>Pyrococcus</taxon>
    </lineage>
</organism>
<reference evidence="2 3" key="1">
    <citation type="submission" date="2023-03" db="EMBL/GenBank/DDBJ databases">
        <title>Speciation in Pyrococcus: adaptation to high temperature as a mechanism.</title>
        <authorList>
            <person name="Gu J."/>
        </authorList>
    </citation>
    <scope>NUCLEOTIDE SEQUENCE [LARGE SCALE GENOMIC DNA]</scope>
    <source>
        <strain evidence="2 3">LMOA34</strain>
    </source>
</reference>
<accession>A0ABV4T5N9</accession>
<sequence>MKKRMPYTPTLAVILQEGFLVKSEEEFAPNYILTRDAQRIYRAKLVGTVIRKRQVDAEIPIVSMWIDDGTYTIQVVAFRETCDMLEGVQEGDTVLVIGKPAEYNGNKQIVAEVVRRVPPEAELVHKAEVAKLLREHTENVRKAYEIYNELGLTAKAKVKAKAFNIPDQLLENIDKLEELLLSETEFESAAEELFKEE</sequence>
<evidence type="ECO:0000313" key="3">
    <source>
        <dbReference type="Proteomes" id="UP001571980"/>
    </source>
</evidence>
<dbReference type="RefSeq" id="WP_372824515.1">
    <property type="nucleotide sequence ID" value="NZ_JARRID010000006.1"/>
</dbReference>
<feature type="domain" description="OB" evidence="1">
    <location>
        <begin position="44"/>
        <end position="115"/>
    </location>
</feature>
<evidence type="ECO:0000259" key="1">
    <source>
        <dbReference type="Pfam" id="PF01336"/>
    </source>
</evidence>
<dbReference type="Proteomes" id="UP001571980">
    <property type="component" value="Unassembled WGS sequence"/>
</dbReference>
<comment type="caution">
    <text evidence="2">The sequence shown here is derived from an EMBL/GenBank/DDBJ whole genome shotgun (WGS) entry which is preliminary data.</text>
</comment>
<name>A0ABV4T5N9_9EURY</name>
<dbReference type="Pfam" id="PF01336">
    <property type="entry name" value="tRNA_anti-codon"/>
    <property type="match status" value="1"/>
</dbReference>
<proteinExistence type="predicted"/>
<dbReference type="SUPFAM" id="SSF50249">
    <property type="entry name" value="Nucleic acid-binding proteins"/>
    <property type="match status" value="1"/>
</dbReference>
<evidence type="ECO:0000313" key="2">
    <source>
        <dbReference type="EMBL" id="MFA4805144.1"/>
    </source>
</evidence>
<dbReference type="InterPro" id="IPR004365">
    <property type="entry name" value="NA-bd_OB_tRNA"/>
</dbReference>
<protein>
    <submittedName>
        <fullName evidence="2">OB-fold nucleic acid binding domain-containing protein</fullName>
    </submittedName>
</protein>
<dbReference type="CDD" id="cd03524">
    <property type="entry name" value="RPA2_OBF_family"/>
    <property type="match status" value="1"/>
</dbReference>
<dbReference type="InterPro" id="IPR012340">
    <property type="entry name" value="NA-bd_OB-fold"/>
</dbReference>
<gene>
    <name evidence="2" type="ORF">P8X34_10450</name>
</gene>
<dbReference type="Gene3D" id="2.40.50.140">
    <property type="entry name" value="Nucleic acid-binding proteins"/>
    <property type="match status" value="1"/>
</dbReference>
<dbReference type="EMBL" id="JARRIG010000007">
    <property type="protein sequence ID" value="MFA4805144.1"/>
    <property type="molecule type" value="Genomic_DNA"/>
</dbReference>
<keyword evidence="3" id="KW-1185">Reference proteome</keyword>